<dbReference type="PANTHER" id="PTHR24012">
    <property type="entry name" value="RNA BINDING PROTEIN"/>
    <property type="match status" value="1"/>
</dbReference>
<dbReference type="AlphaFoldDB" id="A0A8S1H719"/>
<evidence type="ECO:0000256" key="1">
    <source>
        <dbReference type="ARBA" id="ARBA00022737"/>
    </source>
</evidence>
<evidence type="ECO:0000313" key="5">
    <source>
        <dbReference type="EMBL" id="CAD6191022.1"/>
    </source>
</evidence>
<name>A0A8S1H719_9PELO</name>
<evidence type="ECO:0000256" key="2">
    <source>
        <dbReference type="ARBA" id="ARBA00022884"/>
    </source>
</evidence>
<dbReference type="SUPFAM" id="SSF54928">
    <property type="entry name" value="RNA-binding domain, RBD"/>
    <property type="match status" value="3"/>
</dbReference>
<feature type="domain" description="RRM" evidence="4">
    <location>
        <begin position="808"/>
        <end position="880"/>
    </location>
</feature>
<feature type="region of interest" description="Disordered" evidence="3">
    <location>
        <begin position="996"/>
        <end position="1050"/>
    </location>
</feature>
<gene>
    <name evidence="5" type="ORF">CAUJ_LOCUS6941</name>
</gene>
<comment type="caution">
    <text evidence="5">The sequence shown here is derived from an EMBL/GenBank/DDBJ whole genome shotgun (WGS) entry which is preliminary data.</text>
</comment>
<keyword evidence="1" id="KW-0677">Repeat</keyword>
<evidence type="ECO:0000256" key="3">
    <source>
        <dbReference type="SAM" id="MobiDB-lite"/>
    </source>
</evidence>
<protein>
    <recommendedName>
        <fullName evidence="4">RRM domain-containing protein</fullName>
    </recommendedName>
</protein>
<feature type="region of interest" description="Disordered" evidence="3">
    <location>
        <begin position="268"/>
        <end position="289"/>
    </location>
</feature>
<dbReference type="GO" id="GO:0003723">
    <property type="term" value="F:RNA binding"/>
    <property type="evidence" value="ECO:0007669"/>
    <property type="project" value="UniProtKB-KW"/>
</dbReference>
<feature type="domain" description="RRM" evidence="4">
    <location>
        <begin position="397"/>
        <end position="470"/>
    </location>
</feature>
<evidence type="ECO:0000313" key="6">
    <source>
        <dbReference type="Proteomes" id="UP000835052"/>
    </source>
</evidence>
<dbReference type="EMBL" id="CAJGYM010000019">
    <property type="protein sequence ID" value="CAD6191022.1"/>
    <property type="molecule type" value="Genomic_DNA"/>
</dbReference>
<dbReference type="Gene3D" id="3.30.70.330">
    <property type="match status" value="1"/>
</dbReference>
<keyword evidence="6" id="KW-1185">Reference proteome</keyword>
<sequence length="1079" mass="123567">MDVRQIEISLSEINAQKTVNQRVVKTVKRWWQKKGLTEFSKKTAPLVSFIHNKMLYKAFNVANDQERRLDDEIQKLNDELPSFISLHPALNVTSDVVVDEVDTSSFGYIREIASEVQVLMMDYKEADRKEREAHAKAKTLCEQYNEQRRIMKETPSSLTWQRAEALRDEFHKMESSKKDLYDAEAKKQKADKKLEEFVLGKPMITSAERDPTRLALERYKFYLFNKREGRAFRKKSPLARNQNFAIKNKVIVGPASNWPAFALHSAPPAPPNEQSKVAMNSAPKPPKLQRQHPLRTLWINNVPASWQSKRIFLMFEKMGISPKTIMRSAELEAGPPTRRIEFRTFADARRALSFNGKSAESEPEYIFVLTSAFDSFSRKEKEPIIAEVIEEHNSNRTLWLKGVPFDWDPNMINCVFNRVGYLLVTLATVASKTQTRMYGIEFETFEDAQRALYEMNGRIYPYGDSEIFIKLSNPYDASPTKFAGGSLTDTVSRQDALRTLWIWNLPPGWSIPRISSYLEGEGFKLDSVIQPNYEGRNVDFCVEAETHEEAKKAVAILNETLVPNEKSEVLFDTCFAFDCPGFAYTLVIMNLPAGFSVPDVADFGDVKDWHLAYMDFNHLRIREFVRLQLRMNVKYAAPDQRKSLTPSTEQHFKRESITPAPIEHEIREDRATYTPIPQYPSTSLVNDPQRHDSTPPNQANAEDRMSDDLWPQLLSTSQGINPEQHVHNSASPIGVYPVEWMTEHPWPQLLSTSQGINPEQHVHNSATPIGVYPVEWMTEQPWPKLPSDQQPSISEVRAPQNRNSTVFRLIVSNIPVKIPKDALCATFIANYPSFCGVSIKLSPDGVSKRAVVTFGDRNECEKAYMVHRNTVLCSRKLRIRFDADPVGTESNMALIPQAKKNPAASLVPLDPYRRDYQENETTPLFTPMRAFHAPVAWKHQFFVLPYFFSYGVACMPKLPEPCSQEDEDEVNKNKTVDQQVNFDDNVAVIPDVKKPRKVPARKKTITTPLKRNVPRKAQASPKKDQAAPKKEKVATVRKAPTKKREDRKTVMREKVVAEEEFLPARRSIRLYAKNTSYKE</sequence>
<organism evidence="5 6">
    <name type="scientific">Caenorhabditis auriculariae</name>
    <dbReference type="NCBI Taxonomy" id="2777116"/>
    <lineage>
        <taxon>Eukaryota</taxon>
        <taxon>Metazoa</taxon>
        <taxon>Ecdysozoa</taxon>
        <taxon>Nematoda</taxon>
        <taxon>Chromadorea</taxon>
        <taxon>Rhabditida</taxon>
        <taxon>Rhabditina</taxon>
        <taxon>Rhabditomorpha</taxon>
        <taxon>Rhabditoidea</taxon>
        <taxon>Rhabditidae</taxon>
        <taxon>Peloderinae</taxon>
        <taxon>Caenorhabditis</taxon>
    </lineage>
</organism>
<dbReference type="InterPro" id="IPR000504">
    <property type="entry name" value="RRM_dom"/>
</dbReference>
<dbReference type="InterPro" id="IPR035979">
    <property type="entry name" value="RBD_domain_sf"/>
</dbReference>
<dbReference type="InterPro" id="IPR012677">
    <property type="entry name" value="Nucleotide-bd_a/b_plait_sf"/>
</dbReference>
<feature type="compositionally biased region" description="Basic and acidic residues" evidence="3">
    <location>
        <begin position="650"/>
        <end position="671"/>
    </location>
</feature>
<reference evidence="5" key="1">
    <citation type="submission" date="2020-10" db="EMBL/GenBank/DDBJ databases">
        <authorList>
            <person name="Kikuchi T."/>
        </authorList>
    </citation>
    <scope>NUCLEOTIDE SEQUENCE</scope>
    <source>
        <strain evidence="5">NKZ352</strain>
    </source>
</reference>
<dbReference type="Proteomes" id="UP000835052">
    <property type="component" value="Unassembled WGS sequence"/>
</dbReference>
<feature type="domain" description="RRM" evidence="4">
    <location>
        <begin position="296"/>
        <end position="367"/>
    </location>
</feature>
<dbReference type="OrthoDB" id="446113at2759"/>
<feature type="region of interest" description="Disordered" evidence="3">
    <location>
        <begin position="639"/>
        <end position="703"/>
    </location>
</feature>
<dbReference type="SMART" id="SM00360">
    <property type="entry name" value="RRM"/>
    <property type="match status" value="3"/>
</dbReference>
<feature type="compositionally biased region" description="Basic and acidic residues" evidence="3">
    <location>
        <begin position="1021"/>
        <end position="1034"/>
    </location>
</feature>
<keyword evidence="2" id="KW-0694">RNA-binding</keyword>
<accession>A0A8S1H719</accession>
<dbReference type="CDD" id="cd00590">
    <property type="entry name" value="RRM_SF"/>
    <property type="match status" value="1"/>
</dbReference>
<evidence type="ECO:0000259" key="4">
    <source>
        <dbReference type="SMART" id="SM00360"/>
    </source>
</evidence>
<proteinExistence type="predicted"/>